<evidence type="ECO:0000313" key="4">
    <source>
        <dbReference type="Proteomes" id="UP000642829"/>
    </source>
</evidence>
<feature type="transmembrane region" description="Helical" evidence="1">
    <location>
        <begin position="81"/>
        <end position="99"/>
    </location>
</feature>
<feature type="transmembrane region" description="Helical" evidence="1">
    <location>
        <begin position="158"/>
        <end position="179"/>
    </location>
</feature>
<protein>
    <submittedName>
        <fullName evidence="3">Acyltransferase</fullName>
    </submittedName>
</protein>
<keyword evidence="3" id="KW-0012">Acyltransferase</keyword>
<feature type="transmembrane region" description="Helical" evidence="1">
    <location>
        <begin position="185"/>
        <end position="204"/>
    </location>
</feature>
<evidence type="ECO:0000313" key="3">
    <source>
        <dbReference type="EMBL" id="GHB96204.1"/>
    </source>
</evidence>
<dbReference type="Proteomes" id="UP000642829">
    <property type="component" value="Unassembled WGS sequence"/>
</dbReference>
<reference evidence="3" key="2">
    <citation type="submission" date="2020-09" db="EMBL/GenBank/DDBJ databases">
        <authorList>
            <person name="Sun Q."/>
            <person name="Kim S."/>
        </authorList>
    </citation>
    <scope>NUCLEOTIDE SEQUENCE</scope>
    <source>
        <strain evidence="3">KCTC 12870</strain>
    </source>
</reference>
<feature type="transmembrane region" description="Helical" evidence="1">
    <location>
        <begin position="38"/>
        <end position="60"/>
    </location>
</feature>
<dbReference type="GO" id="GO:0000271">
    <property type="term" value="P:polysaccharide biosynthetic process"/>
    <property type="evidence" value="ECO:0007669"/>
    <property type="project" value="TreeGrafter"/>
</dbReference>
<feature type="transmembrane region" description="Helical" evidence="1">
    <location>
        <begin position="322"/>
        <end position="345"/>
    </location>
</feature>
<feature type="transmembrane region" description="Helical" evidence="1">
    <location>
        <begin position="280"/>
        <end position="302"/>
    </location>
</feature>
<evidence type="ECO:0000256" key="1">
    <source>
        <dbReference type="SAM" id="Phobius"/>
    </source>
</evidence>
<dbReference type="PANTHER" id="PTHR23028:SF53">
    <property type="entry name" value="ACYL_TRANSF_3 DOMAIN-CONTAINING PROTEIN"/>
    <property type="match status" value="1"/>
</dbReference>
<keyword evidence="1" id="KW-0472">Membrane</keyword>
<reference evidence="3" key="1">
    <citation type="journal article" date="2014" name="Int. J. Syst. Evol. Microbiol.">
        <title>Complete genome sequence of Corynebacterium casei LMG S-19264T (=DSM 44701T), isolated from a smear-ripened cheese.</title>
        <authorList>
            <consortium name="US DOE Joint Genome Institute (JGI-PGF)"/>
            <person name="Walter F."/>
            <person name="Albersmeier A."/>
            <person name="Kalinowski J."/>
            <person name="Ruckert C."/>
        </authorList>
    </citation>
    <scope>NUCLEOTIDE SEQUENCE</scope>
    <source>
        <strain evidence="3">KCTC 12870</strain>
    </source>
</reference>
<dbReference type="InterPro" id="IPR002656">
    <property type="entry name" value="Acyl_transf_3_dom"/>
</dbReference>
<feature type="transmembrane region" description="Helical" evidence="1">
    <location>
        <begin position="247"/>
        <end position="268"/>
    </location>
</feature>
<dbReference type="InterPro" id="IPR050879">
    <property type="entry name" value="Acyltransferase_3"/>
</dbReference>
<dbReference type="EMBL" id="BMXG01000005">
    <property type="protein sequence ID" value="GHB96204.1"/>
    <property type="molecule type" value="Genomic_DNA"/>
</dbReference>
<accession>A0A8J3DFQ8</accession>
<dbReference type="AlphaFoldDB" id="A0A8J3DFQ8"/>
<dbReference type="PANTHER" id="PTHR23028">
    <property type="entry name" value="ACETYLTRANSFERASE"/>
    <property type="match status" value="1"/>
</dbReference>
<feature type="domain" description="Acyltransferase 3" evidence="2">
    <location>
        <begin position="6"/>
        <end position="342"/>
    </location>
</feature>
<dbReference type="GO" id="GO:0016747">
    <property type="term" value="F:acyltransferase activity, transferring groups other than amino-acyl groups"/>
    <property type="evidence" value="ECO:0007669"/>
    <property type="project" value="InterPro"/>
</dbReference>
<dbReference type="RefSeq" id="WP_189512480.1">
    <property type="nucleotide sequence ID" value="NZ_BMXG01000005.1"/>
</dbReference>
<dbReference type="GO" id="GO:0016020">
    <property type="term" value="C:membrane"/>
    <property type="evidence" value="ECO:0007669"/>
    <property type="project" value="TreeGrafter"/>
</dbReference>
<name>A0A8J3DFQ8_9BACT</name>
<keyword evidence="1" id="KW-1133">Transmembrane helix</keyword>
<keyword evidence="3" id="KW-0808">Transferase</keyword>
<keyword evidence="4" id="KW-1185">Reference proteome</keyword>
<organism evidence="3 4">
    <name type="scientific">Cerasicoccus arenae</name>
    <dbReference type="NCBI Taxonomy" id="424488"/>
    <lineage>
        <taxon>Bacteria</taxon>
        <taxon>Pseudomonadati</taxon>
        <taxon>Verrucomicrobiota</taxon>
        <taxon>Opitutia</taxon>
        <taxon>Puniceicoccales</taxon>
        <taxon>Cerasicoccaceae</taxon>
        <taxon>Cerasicoccus</taxon>
    </lineage>
</organism>
<comment type="caution">
    <text evidence="3">The sequence shown here is derived from an EMBL/GenBank/DDBJ whole genome shotgun (WGS) entry which is preliminary data.</text>
</comment>
<feature type="transmembrane region" description="Helical" evidence="1">
    <location>
        <begin position="132"/>
        <end position="151"/>
    </location>
</feature>
<feature type="transmembrane region" description="Helical" evidence="1">
    <location>
        <begin position="12"/>
        <end position="32"/>
    </location>
</feature>
<feature type="transmembrane region" description="Helical" evidence="1">
    <location>
        <begin position="216"/>
        <end position="241"/>
    </location>
</feature>
<keyword evidence="1" id="KW-0812">Transmembrane</keyword>
<dbReference type="Pfam" id="PF01757">
    <property type="entry name" value="Acyl_transf_3"/>
    <property type="match status" value="1"/>
</dbReference>
<evidence type="ECO:0000259" key="2">
    <source>
        <dbReference type="Pfam" id="PF01757"/>
    </source>
</evidence>
<sequence>MKRLSQLDGLRAYAVGAVVWFHWAPEAINGTFCGTSVGAIGVEVFFVLSGFLITGILLDARFKSDETANRGVVMRQFYIRRFLRIFPLYYAVLLLMILLDVQPFREAWLWHATYFQNVYQELTTRSIWGSHLWSLAVEEQFYLFWPLLMLFTPKRHLLAVMLSCIALAPLSKIIVWSSSLGIDPALLTIGTLDCFGIGAVLAILARQMMPEQMTKLCKWFFFVGVALFILAQTNLIGFMAFRQTGVALVSGALIWRASIGFTGLPGFLLQNRLAVYIGTISYGIYVIHGMSMPIWLWFYYSAPIPGYRIFERLGIPDDFSKNYWLLLAVKFSLTALLSVLSWHFFEKPINSLKRRFPYIPKSGK</sequence>
<gene>
    <name evidence="3" type="ORF">GCM10007047_09960</name>
</gene>
<proteinExistence type="predicted"/>